<dbReference type="InterPro" id="IPR018490">
    <property type="entry name" value="cNMP-bd_dom_sf"/>
</dbReference>
<dbReference type="Proteomes" id="UP000694861">
    <property type="component" value="Linkage group LG1"/>
</dbReference>
<dbReference type="PROSITE" id="PS50042">
    <property type="entry name" value="CNMP_BINDING_3"/>
    <property type="match status" value="1"/>
</dbReference>
<dbReference type="InterPro" id="IPR005821">
    <property type="entry name" value="Ion_trans_dom"/>
</dbReference>
<evidence type="ECO:0000256" key="3">
    <source>
        <dbReference type="ARBA" id="ARBA00022448"/>
    </source>
</evidence>
<keyword evidence="9" id="KW-0407">Ion channel</keyword>
<feature type="domain" description="Cyclic nucleotide-binding" evidence="11">
    <location>
        <begin position="421"/>
        <end position="502"/>
    </location>
</feature>
<evidence type="ECO:0000256" key="8">
    <source>
        <dbReference type="ARBA" id="ARBA00023286"/>
    </source>
</evidence>
<keyword evidence="3" id="KW-0813">Transport</keyword>
<reference evidence="12" key="1">
    <citation type="journal article" date="2012" name="Nat. Commun.">
        <title>The genome of Prunus mume.</title>
        <authorList>
            <person name="Zhang Q."/>
            <person name="Chen W."/>
            <person name="Sun L."/>
            <person name="Zhao F."/>
            <person name="Huang B."/>
            <person name="Yang W."/>
            <person name="Tao Y."/>
            <person name="Wang J."/>
            <person name="Yuan Z."/>
            <person name="Fan G."/>
            <person name="Xing Z."/>
            <person name="Han C."/>
            <person name="Pan H."/>
            <person name="Zhong X."/>
            <person name="Shi W."/>
            <person name="Liang X."/>
            <person name="Du D."/>
            <person name="Sun F."/>
            <person name="Xu Z."/>
            <person name="Hao R."/>
            <person name="Lv T."/>
            <person name="Lv Y."/>
            <person name="Zheng Z."/>
            <person name="Sun M."/>
            <person name="Luo L."/>
            <person name="Cai M."/>
            <person name="Gao Y."/>
            <person name="Wang J."/>
            <person name="Yin Y."/>
            <person name="Xu X."/>
            <person name="Cheng T."/>
            <person name="Wang J."/>
        </authorList>
    </citation>
    <scope>NUCLEOTIDE SEQUENCE [LARGE SCALE GENOMIC DNA]</scope>
</reference>
<accession>A0ABM1LIT6</accession>
<evidence type="ECO:0000256" key="10">
    <source>
        <dbReference type="SAM" id="Phobius"/>
    </source>
</evidence>
<keyword evidence="4 10" id="KW-0812">Transmembrane</keyword>
<dbReference type="Gene3D" id="1.10.287.70">
    <property type="match status" value="1"/>
</dbReference>
<feature type="transmembrane region" description="Helical" evidence="10">
    <location>
        <begin position="17"/>
        <end position="38"/>
    </location>
</feature>
<comment type="similarity">
    <text evidence="2">Belongs to the cyclic nucleotide-gated cation channel (TC 1.A.1.5) family.</text>
</comment>
<dbReference type="InterPro" id="IPR014710">
    <property type="entry name" value="RmlC-like_jellyroll"/>
</dbReference>
<keyword evidence="5 10" id="KW-1133">Transmembrane helix</keyword>
<gene>
    <name evidence="13" type="primary">LOC107880408</name>
</gene>
<organism evidence="12 13">
    <name type="scientific">Prunus mume</name>
    <name type="common">Japanese apricot</name>
    <name type="synonym">Armeniaca mume</name>
    <dbReference type="NCBI Taxonomy" id="102107"/>
    <lineage>
        <taxon>Eukaryota</taxon>
        <taxon>Viridiplantae</taxon>
        <taxon>Streptophyta</taxon>
        <taxon>Embryophyta</taxon>
        <taxon>Tracheophyta</taxon>
        <taxon>Spermatophyta</taxon>
        <taxon>Magnoliopsida</taxon>
        <taxon>eudicotyledons</taxon>
        <taxon>Gunneridae</taxon>
        <taxon>Pentapetalae</taxon>
        <taxon>rosids</taxon>
        <taxon>fabids</taxon>
        <taxon>Rosales</taxon>
        <taxon>Rosaceae</taxon>
        <taxon>Amygdaloideae</taxon>
        <taxon>Amygdaleae</taxon>
        <taxon>Prunus</taxon>
    </lineage>
</organism>
<dbReference type="InterPro" id="IPR000595">
    <property type="entry name" value="cNMP-bd_dom"/>
</dbReference>
<keyword evidence="8" id="KW-1071">Ligand-gated ion channel</keyword>
<evidence type="ECO:0000256" key="7">
    <source>
        <dbReference type="ARBA" id="ARBA00023136"/>
    </source>
</evidence>
<keyword evidence="6" id="KW-0406">Ion transport</keyword>
<sequence length="591" mass="68505">MEICNPEGPFRPIWSKIFLISCVCAVSLDPLLFYIPIIHQQNKCLRMDTTLRTVALLSRSVTDFIFMVHFVYKTTNGPSNSKAPQTGEGHSDPKSKISELIRLAREIVHNNLPWLSVSVIIDFFALLPIPQLVIVIPFYNTKVSLYFLEHKKILNIFLLSQYLPRIYRLHLFSNELKTTTKVWIKGLFNFFLYILASHILGAFWYFFSIQRETSCWYQACDHSANRRECRNSFYCDSTTSRNITLLNEHCPLDTPDNASPPFNFGIFLDSLKNHNTEHIKFGKKFFYSFWWGLRNLSNFGTNLTTSTHVWENLFAILISVIGLLLFLYLIGNVQTFMQMEATKSEETRQKNKMMMTNIRIWTKNIQVPTEMRKEIMNSMTQNLKEHKDAHLDNDFFSMLPFETKKSLKRQLCMKPLETVKMLKDMDAKVLQLMCDFLKHVMYSQNSFVFRKGEPLDCMFIIDGSIWTYSTSSESQSGKATPSAMTMTTKTLRKGDIYGEELLNWASDTFSELPICSQHVKSQTKAEVLVLMAKDLATVVSKYQLLWNLNNLNDPQRKKMAASTILRHFRHSKALMSSSSPPLRQQKPSITI</sequence>
<feature type="transmembrane region" description="Helical" evidence="10">
    <location>
        <begin position="313"/>
        <end position="330"/>
    </location>
</feature>
<keyword evidence="12" id="KW-1185">Reference proteome</keyword>
<comment type="subcellular location">
    <subcellularLocation>
        <location evidence="1">Membrane</location>
        <topology evidence="1">Multi-pass membrane protein</topology>
    </subcellularLocation>
</comment>
<feature type="transmembrane region" description="Helical" evidence="10">
    <location>
        <begin position="114"/>
        <end position="139"/>
    </location>
</feature>
<evidence type="ECO:0000256" key="5">
    <source>
        <dbReference type="ARBA" id="ARBA00022989"/>
    </source>
</evidence>
<dbReference type="GeneID" id="107880408"/>
<feature type="transmembrane region" description="Helical" evidence="10">
    <location>
        <begin position="187"/>
        <end position="207"/>
    </location>
</feature>
<reference evidence="13" key="2">
    <citation type="submission" date="2025-08" db="UniProtKB">
        <authorList>
            <consortium name="RefSeq"/>
        </authorList>
    </citation>
    <scope>IDENTIFICATION</scope>
</reference>
<proteinExistence type="inferred from homology"/>
<evidence type="ECO:0000256" key="9">
    <source>
        <dbReference type="ARBA" id="ARBA00023303"/>
    </source>
</evidence>
<dbReference type="SUPFAM" id="SSF81324">
    <property type="entry name" value="Voltage-gated potassium channels"/>
    <property type="match status" value="1"/>
</dbReference>
<protein>
    <submittedName>
        <fullName evidence="13">Cyclic nucleotide-gated ion channel 1-like</fullName>
    </submittedName>
</protein>
<evidence type="ECO:0000256" key="4">
    <source>
        <dbReference type="ARBA" id="ARBA00022692"/>
    </source>
</evidence>
<keyword evidence="7 10" id="KW-0472">Membrane</keyword>
<evidence type="ECO:0000256" key="1">
    <source>
        <dbReference type="ARBA" id="ARBA00004141"/>
    </source>
</evidence>
<evidence type="ECO:0000313" key="13">
    <source>
        <dbReference type="RefSeq" id="XP_016647313.1"/>
    </source>
</evidence>
<dbReference type="RefSeq" id="XP_016647313.1">
    <property type="nucleotide sequence ID" value="XM_016791827.1"/>
</dbReference>
<dbReference type="CDD" id="cd00038">
    <property type="entry name" value="CAP_ED"/>
    <property type="match status" value="1"/>
</dbReference>
<dbReference type="SUPFAM" id="SSF51206">
    <property type="entry name" value="cAMP-binding domain-like"/>
    <property type="match status" value="1"/>
</dbReference>
<evidence type="ECO:0000256" key="6">
    <source>
        <dbReference type="ARBA" id="ARBA00023065"/>
    </source>
</evidence>
<dbReference type="PANTHER" id="PTHR45651">
    <property type="entry name" value="CYCLIC NUCLEOTIDE-GATED ION CHANNEL 15-RELATED-RELATED"/>
    <property type="match status" value="1"/>
</dbReference>
<evidence type="ECO:0000259" key="11">
    <source>
        <dbReference type="PROSITE" id="PS50042"/>
    </source>
</evidence>
<dbReference type="Pfam" id="PF00520">
    <property type="entry name" value="Ion_trans"/>
    <property type="match status" value="1"/>
</dbReference>
<name>A0ABM1LIT6_PRUMU</name>
<dbReference type="PANTHER" id="PTHR45651:SF68">
    <property type="entry name" value="ION TRANSPORT DOMAIN-CONTAINING PROTEIN"/>
    <property type="match status" value="1"/>
</dbReference>
<evidence type="ECO:0000313" key="12">
    <source>
        <dbReference type="Proteomes" id="UP000694861"/>
    </source>
</evidence>
<evidence type="ECO:0000256" key="2">
    <source>
        <dbReference type="ARBA" id="ARBA00010486"/>
    </source>
</evidence>
<dbReference type="Gene3D" id="2.60.120.10">
    <property type="entry name" value="Jelly Rolls"/>
    <property type="match status" value="1"/>
</dbReference>